<evidence type="ECO:0000256" key="2">
    <source>
        <dbReference type="ARBA" id="ARBA00010532"/>
    </source>
</evidence>
<comment type="caution">
    <text evidence="9">The sequence shown here is derived from an EMBL/GenBank/DDBJ whole genome shotgun (WGS) entry which is preliminary data.</text>
</comment>
<evidence type="ECO:0000256" key="6">
    <source>
        <dbReference type="ARBA" id="ARBA00023136"/>
    </source>
</evidence>
<proteinExistence type="inferred from homology"/>
<evidence type="ECO:0000256" key="4">
    <source>
        <dbReference type="ARBA" id="ARBA00022692"/>
    </source>
</evidence>
<evidence type="ECO:0000256" key="1">
    <source>
        <dbReference type="ARBA" id="ARBA00004236"/>
    </source>
</evidence>
<keyword evidence="3" id="KW-1003">Cell membrane</keyword>
<keyword evidence="6 8" id="KW-0472">Membrane</keyword>
<dbReference type="PANTHER" id="PTHR11923">
    <property type="entry name" value="SCAVENGER RECEPTOR CLASS B TYPE-1 SR-B1"/>
    <property type="match status" value="1"/>
</dbReference>
<keyword evidence="5 8" id="KW-1133">Transmembrane helix</keyword>
<evidence type="ECO:0000256" key="3">
    <source>
        <dbReference type="ARBA" id="ARBA00022475"/>
    </source>
</evidence>
<comment type="similarity">
    <text evidence="2">Belongs to the CD36 family.</text>
</comment>
<gene>
    <name evidence="9" type="ORF">H0235_012272</name>
</gene>
<dbReference type="OrthoDB" id="514335at2759"/>
<evidence type="ECO:0000313" key="9">
    <source>
        <dbReference type="EMBL" id="KAF7415680.1"/>
    </source>
</evidence>
<protein>
    <submittedName>
        <fullName evidence="9">Uncharacterized protein</fullName>
    </submittedName>
</protein>
<evidence type="ECO:0000256" key="8">
    <source>
        <dbReference type="SAM" id="Phobius"/>
    </source>
</evidence>
<dbReference type="PANTHER" id="PTHR11923:SF93">
    <property type="entry name" value="GH07959P-RELATED"/>
    <property type="match status" value="1"/>
</dbReference>
<dbReference type="EMBL" id="JACSDY010000011">
    <property type="protein sequence ID" value="KAF7415680.1"/>
    <property type="molecule type" value="Genomic_DNA"/>
</dbReference>
<keyword evidence="7" id="KW-0325">Glycoprotein</keyword>
<dbReference type="GO" id="GO:0005737">
    <property type="term" value="C:cytoplasm"/>
    <property type="evidence" value="ECO:0007669"/>
    <property type="project" value="TreeGrafter"/>
</dbReference>
<evidence type="ECO:0000256" key="7">
    <source>
        <dbReference type="ARBA" id="ARBA00023180"/>
    </source>
</evidence>
<dbReference type="GO" id="GO:0005886">
    <property type="term" value="C:plasma membrane"/>
    <property type="evidence" value="ECO:0007669"/>
    <property type="project" value="UniProtKB-SubCell"/>
</dbReference>
<accession>A0A834U3W2</accession>
<dbReference type="PRINTS" id="PR01609">
    <property type="entry name" value="CD36FAMILY"/>
</dbReference>
<reference evidence="9" key="1">
    <citation type="journal article" date="2020" name="G3 (Bethesda)">
        <title>High-Quality Assemblies for Three Invasive Social Wasps from the &lt;i&gt;Vespula&lt;/i&gt; Genus.</title>
        <authorList>
            <person name="Harrop T.W.R."/>
            <person name="Guhlin J."/>
            <person name="McLaughlin G.M."/>
            <person name="Permina E."/>
            <person name="Stockwell P."/>
            <person name="Gilligan J."/>
            <person name="Le Lec M.F."/>
            <person name="Gruber M.A.M."/>
            <person name="Quinn O."/>
            <person name="Lovegrove M."/>
            <person name="Duncan E.J."/>
            <person name="Remnant E.J."/>
            <person name="Van Eeckhoven J."/>
            <person name="Graham B."/>
            <person name="Knapp R.A."/>
            <person name="Langford K.W."/>
            <person name="Kronenberg Z."/>
            <person name="Press M.O."/>
            <person name="Eacker S.M."/>
            <person name="Wilson-Rankin E.E."/>
            <person name="Purcell J."/>
            <person name="Lester P.J."/>
            <person name="Dearden P.K."/>
        </authorList>
    </citation>
    <scope>NUCLEOTIDE SEQUENCE</scope>
    <source>
        <strain evidence="9">Volc-1</strain>
    </source>
</reference>
<organism evidence="9 10">
    <name type="scientific">Vespula pensylvanica</name>
    <name type="common">Western yellow jacket</name>
    <name type="synonym">Wasp</name>
    <dbReference type="NCBI Taxonomy" id="30213"/>
    <lineage>
        <taxon>Eukaryota</taxon>
        <taxon>Metazoa</taxon>
        <taxon>Ecdysozoa</taxon>
        <taxon>Arthropoda</taxon>
        <taxon>Hexapoda</taxon>
        <taxon>Insecta</taxon>
        <taxon>Pterygota</taxon>
        <taxon>Neoptera</taxon>
        <taxon>Endopterygota</taxon>
        <taxon>Hymenoptera</taxon>
        <taxon>Apocrita</taxon>
        <taxon>Aculeata</taxon>
        <taxon>Vespoidea</taxon>
        <taxon>Vespidae</taxon>
        <taxon>Vespinae</taxon>
        <taxon>Vespula</taxon>
    </lineage>
</organism>
<evidence type="ECO:0000313" key="10">
    <source>
        <dbReference type="Proteomes" id="UP000600918"/>
    </source>
</evidence>
<comment type="subcellular location">
    <subcellularLocation>
        <location evidence="1">Cell membrane</location>
    </subcellularLocation>
</comment>
<dbReference type="AlphaFoldDB" id="A0A834U3W2"/>
<dbReference type="InterPro" id="IPR002159">
    <property type="entry name" value="CD36_fam"/>
</dbReference>
<dbReference type="Pfam" id="PF01130">
    <property type="entry name" value="CD36"/>
    <property type="match status" value="1"/>
</dbReference>
<dbReference type="GO" id="GO:0005044">
    <property type="term" value="F:scavenger receptor activity"/>
    <property type="evidence" value="ECO:0007669"/>
    <property type="project" value="TreeGrafter"/>
</dbReference>
<keyword evidence="10" id="KW-1185">Reference proteome</keyword>
<keyword evidence="4 8" id="KW-0812">Transmembrane</keyword>
<evidence type="ECO:0000256" key="5">
    <source>
        <dbReference type="ARBA" id="ARBA00022989"/>
    </source>
</evidence>
<name>A0A834U3W2_VESPE</name>
<feature type="transmembrane region" description="Helical" evidence="8">
    <location>
        <begin position="476"/>
        <end position="505"/>
    </location>
</feature>
<dbReference type="Proteomes" id="UP000600918">
    <property type="component" value="Unassembled WGS sequence"/>
</dbReference>
<sequence>MMPWTNKSISFGIAGSLLIILGASLSFFSSTIFDHILRKELVFSEDSKSFNIWKDTSSLPPMYLNIYFFNWTNPEELTIPGRKPNLVQVGPYSFVEVKQKVNITFHPENDTVSYFQRRWWYFDQERTNGTLQDNITQLNVVAVSATHKIRYWSYFMQNTFSYILSSKSNLSITKTVGELLFTGYDDTIINMGKVAAADEVPPFDRFGWFYMRNGSTEFDGHFNMDTGNSNISNLGVLRNWNYKDTMKYFKTPCNIIEGSAGEFWPPYQTEDEINLFSPDMCRPLLYEFTQKTTYMEIEGNQYVLGEKTLGNRTRRRYPHDQAKYFERTTTTEDFFESEHSIEVTQMPEDTEDPDVVNLGHCYCNGECNPSGLINITACRYGAPVFVSLPHFYKADPILSKQVIGMNSNEKDHSFYITLEPTTGIPLEVAARLQINVLLQPSQIVSLFNNVPKTYFPIFWFSMKVNIPEELASDLKYFLLISSFCFYIGLIIMTLGTLILISIVLFHVMRRSHKNHEQLKLNITNASSEKTTESIYIDKPNHDEDSHVRSDRRLYPKLY</sequence>